<gene>
    <name evidence="1" type="ORF">CN357_33630</name>
</gene>
<dbReference type="AlphaFoldDB" id="A0A9X6VRU9"/>
<accession>A0A9X6VRU9</accession>
<evidence type="ECO:0000313" key="1">
    <source>
        <dbReference type="EMBL" id="PFF40216.1"/>
    </source>
</evidence>
<protein>
    <submittedName>
        <fullName evidence="1">Sensor histidine kinase</fullName>
    </submittedName>
</protein>
<dbReference type="GO" id="GO:0016301">
    <property type="term" value="F:kinase activity"/>
    <property type="evidence" value="ECO:0007669"/>
    <property type="project" value="UniProtKB-KW"/>
</dbReference>
<keyword evidence="1" id="KW-0808">Transferase</keyword>
<name>A0A9X6VRU9_BACCE</name>
<organism evidence="1 2">
    <name type="scientific">Bacillus cereus</name>
    <dbReference type="NCBI Taxonomy" id="1396"/>
    <lineage>
        <taxon>Bacteria</taxon>
        <taxon>Bacillati</taxon>
        <taxon>Bacillota</taxon>
        <taxon>Bacilli</taxon>
        <taxon>Bacillales</taxon>
        <taxon>Bacillaceae</taxon>
        <taxon>Bacillus</taxon>
        <taxon>Bacillus cereus group</taxon>
    </lineage>
</organism>
<sequence length="50" mass="5924">MKQGNLHINLPIQKNVEIEELRPNYDSILVVKDSIYNQIANEYFLGTYKR</sequence>
<comment type="caution">
    <text evidence="1">The sequence shown here is derived from an EMBL/GenBank/DDBJ whole genome shotgun (WGS) entry which is preliminary data.</text>
</comment>
<evidence type="ECO:0000313" key="2">
    <source>
        <dbReference type="Proteomes" id="UP000220210"/>
    </source>
</evidence>
<dbReference type="EMBL" id="NTSO01000039">
    <property type="protein sequence ID" value="PFF40216.1"/>
    <property type="molecule type" value="Genomic_DNA"/>
</dbReference>
<reference evidence="1 2" key="1">
    <citation type="submission" date="2017-09" db="EMBL/GenBank/DDBJ databases">
        <title>Large-scale bioinformatics analysis of Bacillus genomes uncovers conserved roles of natural products in bacterial physiology.</title>
        <authorList>
            <consortium name="Agbiome Team Llc"/>
            <person name="Bleich R.M."/>
            <person name="Kirk G.J."/>
            <person name="Santa Maria K.C."/>
            <person name="Allen S.E."/>
            <person name="Farag S."/>
            <person name="Shank E.A."/>
            <person name="Bowers A."/>
        </authorList>
    </citation>
    <scope>NUCLEOTIDE SEQUENCE [LARGE SCALE GENOMIC DNA]</scope>
    <source>
        <strain evidence="1 2">AFS020204</strain>
    </source>
</reference>
<keyword evidence="1" id="KW-0418">Kinase</keyword>
<proteinExistence type="predicted"/>
<dbReference type="Proteomes" id="UP000220210">
    <property type="component" value="Unassembled WGS sequence"/>
</dbReference>